<evidence type="ECO:0000313" key="4">
    <source>
        <dbReference type="EMBL" id="PZP43765.1"/>
    </source>
</evidence>
<dbReference type="EMBL" id="QFOI01000354">
    <property type="protein sequence ID" value="PZP43765.1"/>
    <property type="molecule type" value="Genomic_DNA"/>
</dbReference>
<dbReference type="InterPro" id="IPR036291">
    <property type="entry name" value="NAD(P)-bd_dom_sf"/>
</dbReference>
<organism evidence="4 5">
    <name type="scientific">Pseudopedobacter saltans</name>
    <dbReference type="NCBI Taxonomy" id="151895"/>
    <lineage>
        <taxon>Bacteria</taxon>
        <taxon>Pseudomonadati</taxon>
        <taxon>Bacteroidota</taxon>
        <taxon>Sphingobacteriia</taxon>
        <taxon>Sphingobacteriales</taxon>
        <taxon>Sphingobacteriaceae</taxon>
        <taxon>Pseudopedobacter</taxon>
    </lineage>
</organism>
<reference evidence="4 5" key="1">
    <citation type="submission" date="2017-11" db="EMBL/GenBank/DDBJ databases">
        <title>Infants hospitalized years apart are colonized by the same room-sourced microbial strains.</title>
        <authorList>
            <person name="Brooks B."/>
            <person name="Olm M.R."/>
            <person name="Firek B.A."/>
            <person name="Baker R."/>
            <person name="Thomas B.C."/>
            <person name="Morowitz M.J."/>
            <person name="Banfield J.F."/>
        </authorList>
    </citation>
    <scope>NUCLEOTIDE SEQUENCE [LARGE SCALE GENOMIC DNA]</scope>
    <source>
        <strain evidence="4">S2_009_000_R2_76</strain>
    </source>
</reference>
<evidence type="ECO:0000256" key="1">
    <source>
        <dbReference type="ARBA" id="ARBA00006484"/>
    </source>
</evidence>
<comment type="similarity">
    <text evidence="1">Belongs to the short-chain dehydrogenases/reductases (SDR) family.</text>
</comment>
<protein>
    <recommendedName>
        <fullName evidence="3">Ketoreductase domain-containing protein</fullName>
    </recommendedName>
</protein>
<keyword evidence="2" id="KW-0560">Oxidoreductase</keyword>
<name>A0A2W5EHD5_9SPHI</name>
<evidence type="ECO:0000256" key="2">
    <source>
        <dbReference type="ARBA" id="ARBA00023002"/>
    </source>
</evidence>
<evidence type="ECO:0000313" key="5">
    <source>
        <dbReference type="Proteomes" id="UP000249645"/>
    </source>
</evidence>
<dbReference type="PANTHER" id="PTHR42901:SF1">
    <property type="entry name" value="ALCOHOL DEHYDROGENASE"/>
    <property type="match status" value="1"/>
</dbReference>
<evidence type="ECO:0000259" key="3">
    <source>
        <dbReference type="SMART" id="SM00822"/>
    </source>
</evidence>
<accession>A0A2W5EHD5</accession>
<dbReference type="PROSITE" id="PS00061">
    <property type="entry name" value="ADH_SHORT"/>
    <property type="match status" value="1"/>
</dbReference>
<comment type="caution">
    <text evidence="4">The sequence shown here is derived from an EMBL/GenBank/DDBJ whole genome shotgun (WGS) entry which is preliminary data.</text>
</comment>
<dbReference type="SMART" id="SM00822">
    <property type="entry name" value="PKS_KR"/>
    <property type="match status" value="1"/>
</dbReference>
<dbReference type="Gene3D" id="3.40.50.720">
    <property type="entry name" value="NAD(P)-binding Rossmann-like Domain"/>
    <property type="match status" value="1"/>
</dbReference>
<dbReference type="InterPro" id="IPR020904">
    <property type="entry name" value="Sc_DH/Rdtase_CS"/>
</dbReference>
<dbReference type="SUPFAM" id="SSF51735">
    <property type="entry name" value="NAD(P)-binding Rossmann-fold domains"/>
    <property type="match status" value="1"/>
</dbReference>
<feature type="domain" description="Ketoreductase" evidence="3">
    <location>
        <begin position="9"/>
        <end position="195"/>
    </location>
</feature>
<gene>
    <name evidence="4" type="ORF">DI598_15370</name>
</gene>
<dbReference type="Pfam" id="PF00106">
    <property type="entry name" value="adh_short"/>
    <property type="match status" value="1"/>
</dbReference>
<proteinExistence type="inferred from homology"/>
<dbReference type="InterPro" id="IPR057326">
    <property type="entry name" value="KR_dom"/>
</dbReference>
<dbReference type="GO" id="GO:0016491">
    <property type="term" value="F:oxidoreductase activity"/>
    <property type="evidence" value="ECO:0007669"/>
    <property type="project" value="UniProtKB-KW"/>
</dbReference>
<dbReference type="InterPro" id="IPR002347">
    <property type="entry name" value="SDR_fam"/>
</dbReference>
<dbReference type="PANTHER" id="PTHR42901">
    <property type="entry name" value="ALCOHOL DEHYDROGENASE"/>
    <property type="match status" value="1"/>
</dbReference>
<dbReference type="Proteomes" id="UP000249645">
    <property type="component" value="Unassembled WGS sequence"/>
</dbReference>
<dbReference type="PRINTS" id="PR00081">
    <property type="entry name" value="GDHRDH"/>
</dbReference>
<sequence>MHALNLKGKWVLVTGASSGLGREMATQLAKNHNANLIIVARRMAQLEVLKSELESQHQIEVKVLAADLSKKDEVLHVYDVATKQVGLSAVILSAGVTYFGKDILISDDNIDSLIQTNIAAMAILMQRFTKYFEGNSDDCGLLVVSSMAAISPAPYQALYSGTKAFIYGYAQALSAELENKKFSISIFAPGGIQTEMTSNGSFDGLEKWLMPVSTVAKAALNGFVNRKLIIVPGFSNKFGANFFKFLPKKFLLGKLGSVYRKALENKGKKG</sequence>
<dbReference type="AlphaFoldDB" id="A0A2W5EHD5"/>